<keyword evidence="7" id="KW-0560">Oxidoreductase</keyword>
<evidence type="ECO:0000256" key="8">
    <source>
        <dbReference type="ARBA" id="ARBA00049922"/>
    </source>
</evidence>
<keyword evidence="5" id="KW-0285">Flavoprotein</keyword>
<sequence length="605" mass="63964">MKRNLKRVSLLLLGLVLLLSLAACSPSASETATSAKSDTVSASAMYKAGTYTATAAGNNGDVTVEVVFDEQSIVSVVVKEQSETKGLSDTPFERIPQQIVERQTLAVDAVSGATNSSKAILTAVEDCVKQAGGDVEALKVAAVTDAKEQKATELTTDVVIIGGGGTGLAAAGSAFENGAKVIVLEKLATLGGSTALSGGAIGATGTRFQKEQGIEDLPESWLELWKERQSTSNPESKYPDYDRVRTFMDAAVDTTEWLVDTMNHKYASVQGYGVDPVARLHFPEAGGASLIANMEKTLRDKGIDILTETKATELITNDKGDVIGVTAENAEGKLIVHAKKVIIASGGFAKSEELMKEFLPEFVENMDISAAGAGSTGDGILMAEKLGAALYEDPWIIGLGMTARIPGLSALEWDTTKVYVNEKGERYMNENSHYALVTNKAAKNEQVWVVLDSSVANAEVIKTLEAKLPSDEIATGNTIAELSSAMQLPGDALVTTMDNFNAGVTSGKDAFGKEAATLVAVNKGPFYAIKNYPRTMGTFGGLKIDENYRVVKEDGSIINNLYAGGEAANRYLYNQVYMTGSAVQYALTSGRLSGEHAAKAVVDGK</sequence>
<dbReference type="RefSeq" id="WP_076120950.1">
    <property type="nucleotide sequence ID" value="NZ_MPTC01000028.1"/>
</dbReference>
<dbReference type="Pfam" id="PF04205">
    <property type="entry name" value="FMN_bind"/>
    <property type="match status" value="1"/>
</dbReference>
<dbReference type="Gene3D" id="3.90.700.10">
    <property type="entry name" value="Succinate dehydrogenase/fumarate reductase flavoprotein, catalytic domain"/>
    <property type="match status" value="1"/>
</dbReference>
<dbReference type="GO" id="GO:0033765">
    <property type="term" value="F:steroid dehydrogenase activity, acting on the CH-CH group of donors"/>
    <property type="evidence" value="ECO:0007669"/>
    <property type="project" value="UniProtKB-ARBA"/>
</dbReference>
<dbReference type="OrthoDB" id="353581at2"/>
<dbReference type="GO" id="GO:0010181">
    <property type="term" value="F:FMN binding"/>
    <property type="evidence" value="ECO:0007669"/>
    <property type="project" value="InterPro"/>
</dbReference>
<evidence type="ECO:0000256" key="1">
    <source>
        <dbReference type="ARBA" id="ARBA00001917"/>
    </source>
</evidence>
<evidence type="ECO:0000256" key="4">
    <source>
        <dbReference type="ARBA" id="ARBA00015872"/>
    </source>
</evidence>
<dbReference type="GO" id="GO:0016020">
    <property type="term" value="C:membrane"/>
    <property type="evidence" value="ECO:0007669"/>
    <property type="project" value="InterPro"/>
</dbReference>
<gene>
    <name evidence="11" type="ORF">BSK52_24005</name>
</gene>
<name>A0A1R0XNZ0_9BACL</name>
<dbReference type="InterPro" id="IPR003953">
    <property type="entry name" value="FAD-dep_OxRdtase_2_FAD-bd"/>
</dbReference>
<keyword evidence="6" id="KW-0274">FAD</keyword>
<feature type="domain" description="FMN-binding" evidence="10">
    <location>
        <begin position="57"/>
        <end position="131"/>
    </location>
</feature>
<organism evidence="11 12">
    <name type="scientific">Paenibacillus odorifer</name>
    <dbReference type="NCBI Taxonomy" id="189426"/>
    <lineage>
        <taxon>Bacteria</taxon>
        <taxon>Bacillati</taxon>
        <taxon>Bacillota</taxon>
        <taxon>Bacilli</taxon>
        <taxon>Bacillales</taxon>
        <taxon>Paenibacillaceae</taxon>
        <taxon>Paenibacillus</taxon>
    </lineage>
</organism>
<dbReference type="InterPro" id="IPR027477">
    <property type="entry name" value="Succ_DH/fumarate_Rdtase_cat_sf"/>
</dbReference>
<evidence type="ECO:0000259" key="10">
    <source>
        <dbReference type="SMART" id="SM00900"/>
    </source>
</evidence>
<accession>A0A1R0XNZ0</accession>
<evidence type="ECO:0000256" key="5">
    <source>
        <dbReference type="ARBA" id="ARBA00022630"/>
    </source>
</evidence>
<comment type="cofactor">
    <cofactor evidence="1">
        <name>FMN</name>
        <dbReference type="ChEBI" id="CHEBI:58210"/>
    </cofactor>
</comment>
<protein>
    <recommendedName>
        <fullName evidence="4">Urocanate reductase</fullName>
        <ecNumber evidence="3">1.3.99.33</ecNumber>
    </recommendedName>
</protein>
<evidence type="ECO:0000313" key="11">
    <source>
        <dbReference type="EMBL" id="OMD36672.1"/>
    </source>
</evidence>
<feature type="signal peptide" evidence="9">
    <location>
        <begin position="1"/>
        <end position="28"/>
    </location>
</feature>
<keyword evidence="9" id="KW-0732">Signal</keyword>
<feature type="chain" id="PRO_5012819541" description="Urocanate reductase" evidence="9">
    <location>
        <begin position="29"/>
        <end position="605"/>
    </location>
</feature>
<dbReference type="Gene3D" id="3.90.1010.20">
    <property type="match status" value="1"/>
</dbReference>
<evidence type="ECO:0000256" key="9">
    <source>
        <dbReference type="SAM" id="SignalP"/>
    </source>
</evidence>
<dbReference type="GO" id="GO:0008202">
    <property type="term" value="P:steroid metabolic process"/>
    <property type="evidence" value="ECO:0007669"/>
    <property type="project" value="UniProtKB-ARBA"/>
</dbReference>
<comment type="caution">
    <text evidence="11">The sequence shown here is derived from an EMBL/GenBank/DDBJ whole genome shotgun (WGS) entry which is preliminary data.</text>
</comment>
<dbReference type="SMART" id="SM00900">
    <property type="entry name" value="FMN_bind"/>
    <property type="match status" value="1"/>
</dbReference>
<dbReference type="Pfam" id="PF00890">
    <property type="entry name" value="FAD_binding_2"/>
    <property type="match status" value="1"/>
</dbReference>
<evidence type="ECO:0000256" key="3">
    <source>
        <dbReference type="ARBA" id="ARBA00013137"/>
    </source>
</evidence>
<dbReference type="Gene3D" id="3.50.50.60">
    <property type="entry name" value="FAD/NAD(P)-binding domain"/>
    <property type="match status" value="1"/>
</dbReference>
<dbReference type="PANTHER" id="PTHR43400:SF10">
    <property type="entry name" value="3-OXOSTEROID 1-DEHYDROGENASE"/>
    <property type="match status" value="1"/>
</dbReference>
<evidence type="ECO:0000256" key="7">
    <source>
        <dbReference type="ARBA" id="ARBA00023002"/>
    </source>
</evidence>
<dbReference type="EC" id="1.3.99.33" evidence="3"/>
<evidence type="ECO:0000256" key="2">
    <source>
        <dbReference type="ARBA" id="ARBA00001974"/>
    </source>
</evidence>
<dbReference type="InterPro" id="IPR036188">
    <property type="entry name" value="FAD/NAD-bd_sf"/>
</dbReference>
<dbReference type="AlphaFoldDB" id="A0A1R0XNZ0"/>
<comment type="catalytic activity">
    <reaction evidence="8">
        <text>dihydrourocanate + A = urocanate + AH2</text>
        <dbReference type="Rhea" id="RHEA:36059"/>
        <dbReference type="ChEBI" id="CHEBI:13193"/>
        <dbReference type="ChEBI" id="CHEBI:17499"/>
        <dbReference type="ChEBI" id="CHEBI:27247"/>
        <dbReference type="ChEBI" id="CHEBI:72991"/>
        <dbReference type="EC" id="1.3.99.33"/>
    </reaction>
</comment>
<dbReference type="PANTHER" id="PTHR43400">
    <property type="entry name" value="FUMARATE REDUCTASE"/>
    <property type="match status" value="1"/>
</dbReference>
<evidence type="ECO:0000256" key="6">
    <source>
        <dbReference type="ARBA" id="ARBA00022827"/>
    </source>
</evidence>
<comment type="cofactor">
    <cofactor evidence="2">
        <name>FAD</name>
        <dbReference type="ChEBI" id="CHEBI:57692"/>
    </cofactor>
</comment>
<dbReference type="PROSITE" id="PS51257">
    <property type="entry name" value="PROKAR_LIPOPROTEIN"/>
    <property type="match status" value="1"/>
</dbReference>
<dbReference type="InterPro" id="IPR007329">
    <property type="entry name" value="FMN-bd"/>
</dbReference>
<dbReference type="SUPFAM" id="SSF56425">
    <property type="entry name" value="Succinate dehydrogenase/fumarate reductase flavoprotein, catalytic domain"/>
    <property type="match status" value="1"/>
</dbReference>
<dbReference type="EMBL" id="MPTC01000028">
    <property type="protein sequence ID" value="OMD36672.1"/>
    <property type="molecule type" value="Genomic_DNA"/>
</dbReference>
<dbReference type="Proteomes" id="UP000187439">
    <property type="component" value="Unassembled WGS sequence"/>
</dbReference>
<reference evidence="11 12" key="1">
    <citation type="submission" date="2016-10" db="EMBL/GenBank/DDBJ databases">
        <title>Paenibacillus species isolates.</title>
        <authorList>
            <person name="Beno S.M."/>
        </authorList>
    </citation>
    <scope>NUCLEOTIDE SEQUENCE [LARGE SCALE GENOMIC DNA]</scope>
    <source>
        <strain evidence="11 12">FSL H7-0710</strain>
    </source>
</reference>
<dbReference type="InterPro" id="IPR050315">
    <property type="entry name" value="FAD-oxidoreductase_2"/>
</dbReference>
<proteinExistence type="predicted"/>
<dbReference type="SUPFAM" id="SSF51905">
    <property type="entry name" value="FAD/NAD(P)-binding domain"/>
    <property type="match status" value="1"/>
</dbReference>
<evidence type="ECO:0000313" key="12">
    <source>
        <dbReference type="Proteomes" id="UP000187439"/>
    </source>
</evidence>